<dbReference type="PANTHER" id="PTHR41694">
    <property type="entry name" value="ENDOGENOUS RETROVIRUS GROUP K MEMBER POL PROTEIN"/>
    <property type="match status" value="1"/>
</dbReference>
<sequence>MVDTFSGWPKAFRCCTNKARDMIKIFLKEIIPRFGVPEAISSDNGPHFIAEMVQGFSRFLDIKWDLHTPWRPQSSGKVERMNQTLKRQISKVCQETQKKWNLSSLHRYLNQKTPIPLNTPVHPFQPGDTVYSKEGTRPGQVDLYANWRTETLINQGLLMNCIKYTTEFQQPPGEVGLFILSAYLRQYTTEFQQPPGEVGLSILSAYLLQYTTEFQQPPGE</sequence>
<accession>A0AAN7P253</accession>
<dbReference type="GO" id="GO:0015074">
    <property type="term" value="P:DNA integration"/>
    <property type="evidence" value="ECO:0007669"/>
    <property type="project" value="InterPro"/>
</dbReference>
<keyword evidence="2" id="KW-0548">Nucleotidyltransferase</keyword>
<name>A0AAN7P253_MYCAM</name>
<evidence type="ECO:0000313" key="9">
    <source>
        <dbReference type="Proteomes" id="UP001333110"/>
    </source>
</evidence>
<dbReference type="Gene3D" id="3.30.420.10">
    <property type="entry name" value="Ribonuclease H-like superfamily/Ribonuclease H"/>
    <property type="match status" value="1"/>
</dbReference>
<keyword evidence="3" id="KW-0540">Nuclease</keyword>
<proteinExistence type="predicted"/>
<evidence type="ECO:0000256" key="4">
    <source>
        <dbReference type="ARBA" id="ARBA00022759"/>
    </source>
</evidence>
<keyword evidence="6" id="KW-0695">RNA-directed DNA polymerase</keyword>
<keyword evidence="9" id="KW-1185">Reference proteome</keyword>
<evidence type="ECO:0000256" key="6">
    <source>
        <dbReference type="ARBA" id="ARBA00022918"/>
    </source>
</evidence>
<dbReference type="GO" id="GO:0016787">
    <property type="term" value="F:hydrolase activity"/>
    <property type="evidence" value="ECO:0007669"/>
    <property type="project" value="UniProtKB-KW"/>
</dbReference>
<dbReference type="SUPFAM" id="SSF53098">
    <property type="entry name" value="Ribonuclease H-like"/>
    <property type="match status" value="1"/>
</dbReference>
<evidence type="ECO:0000313" key="8">
    <source>
        <dbReference type="EMBL" id="KAK4825832.1"/>
    </source>
</evidence>
<protein>
    <recommendedName>
        <fullName evidence="7">Integrase catalytic domain-containing protein</fullName>
    </recommendedName>
</protein>
<evidence type="ECO:0000256" key="1">
    <source>
        <dbReference type="ARBA" id="ARBA00022679"/>
    </source>
</evidence>
<keyword evidence="4" id="KW-0255">Endonuclease</keyword>
<evidence type="ECO:0000256" key="2">
    <source>
        <dbReference type="ARBA" id="ARBA00022695"/>
    </source>
</evidence>
<evidence type="ECO:0000259" key="7">
    <source>
        <dbReference type="PROSITE" id="PS50994"/>
    </source>
</evidence>
<reference evidence="8 9" key="1">
    <citation type="journal article" date="2023" name="J. Hered.">
        <title>Chromosome-level genome of the wood stork (Mycteria americana) provides insight into avian chromosome evolution.</title>
        <authorList>
            <person name="Flamio R. Jr."/>
            <person name="Ramstad K.M."/>
        </authorList>
    </citation>
    <scope>NUCLEOTIDE SEQUENCE [LARGE SCALE GENOMIC DNA]</scope>
    <source>
        <strain evidence="8">JAX WOST 10</strain>
    </source>
</reference>
<dbReference type="Pfam" id="PF00665">
    <property type="entry name" value="rve"/>
    <property type="match status" value="1"/>
</dbReference>
<organism evidence="8 9">
    <name type="scientific">Mycteria americana</name>
    <name type="common">Wood stork</name>
    <dbReference type="NCBI Taxonomy" id="33587"/>
    <lineage>
        <taxon>Eukaryota</taxon>
        <taxon>Metazoa</taxon>
        <taxon>Chordata</taxon>
        <taxon>Craniata</taxon>
        <taxon>Vertebrata</taxon>
        <taxon>Euteleostomi</taxon>
        <taxon>Archelosauria</taxon>
        <taxon>Archosauria</taxon>
        <taxon>Dinosauria</taxon>
        <taxon>Saurischia</taxon>
        <taxon>Theropoda</taxon>
        <taxon>Coelurosauria</taxon>
        <taxon>Aves</taxon>
        <taxon>Neognathae</taxon>
        <taxon>Neoaves</taxon>
        <taxon>Aequornithes</taxon>
        <taxon>Ciconiiformes</taxon>
        <taxon>Ciconiidae</taxon>
        <taxon>Mycteria</taxon>
    </lineage>
</organism>
<feature type="non-terminal residue" evidence="8">
    <location>
        <position position="220"/>
    </location>
</feature>
<keyword evidence="5" id="KW-0378">Hydrolase</keyword>
<keyword evidence="1" id="KW-0808">Transferase</keyword>
<dbReference type="PANTHER" id="PTHR41694:SF5">
    <property type="entry name" value="RIBONUCLEASE H"/>
    <property type="match status" value="1"/>
</dbReference>
<evidence type="ECO:0000256" key="5">
    <source>
        <dbReference type="ARBA" id="ARBA00022801"/>
    </source>
</evidence>
<dbReference type="GO" id="GO:0003676">
    <property type="term" value="F:nucleic acid binding"/>
    <property type="evidence" value="ECO:0007669"/>
    <property type="project" value="InterPro"/>
</dbReference>
<dbReference type="GO" id="GO:0004519">
    <property type="term" value="F:endonuclease activity"/>
    <property type="evidence" value="ECO:0007669"/>
    <property type="project" value="UniProtKB-KW"/>
</dbReference>
<dbReference type="GO" id="GO:0003964">
    <property type="term" value="F:RNA-directed DNA polymerase activity"/>
    <property type="evidence" value="ECO:0007669"/>
    <property type="project" value="UniProtKB-KW"/>
</dbReference>
<dbReference type="PROSITE" id="PS50994">
    <property type="entry name" value="INTEGRASE"/>
    <property type="match status" value="1"/>
</dbReference>
<dbReference type="EMBL" id="JAUNZN010000002">
    <property type="protein sequence ID" value="KAK4825832.1"/>
    <property type="molecule type" value="Genomic_DNA"/>
</dbReference>
<dbReference type="AlphaFoldDB" id="A0AAN7P253"/>
<feature type="domain" description="Integrase catalytic" evidence="7">
    <location>
        <begin position="1"/>
        <end position="134"/>
    </location>
</feature>
<evidence type="ECO:0000256" key="3">
    <source>
        <dbReference type="ARBA" id="ARBA00022722"/>
    </source>
</evidence>
<dbReference type="InterPro" id="IPR001584">
    <property type="entry name" value="Integrase_cat-core"/>
</dbReference>
<comment type="caution">
    <text evidence="8">The sequence shown here is derived from an EMBL/GenBank/DDBJ whole genome shotgun (WGS) entry which is preliminary data.</text>
</comment>
<dbReference type="Proteomes" id="UP001333110">
    <property type="component" value="Unassembled WGS sequence"/>
</dbReference>
<gene>
    <name evidence="8" type="ORF">QYF61_002955</name>
</gene>
<dbReference type="InterPro" id="IPR036397">
    <property type="entry name" value="RNaseH_sf"/>
</dbReference>
<dbReference type="InterPro" id="IPR012337">
    <property type="entry name" value="RNaseH-like_sf"/>
</dbReference>